<dbReference type="PANTHER" id="PTHR30055">
    <property type="entry name" value="HTH-TYPE TRANSCRIPTIONAL REGULATOR RUTR"/>
    <property type="match status" value="1"/>
</dbReference>
<reference evidence="4 5" key="1">
    <citation type="submission" date="2017-11" db="EMBL/GenBank/DDBJ databases">
        <title>Draft genome sequence of magnetotactic bacterium Magnetospirillum kuznetsovii LBB-42.</title>
        <authorList>
            <person name="Grouzdev D.S."/>
            <person name="Rysina M.S."/>
            <person name="Baslerov R.V."/>
            <person name="Koziaeva V."/>
        </authorList>
    </citation>
    <scope>NUCLEOTIDE SEQUENCE [LARGE SCALE GENOMIC DNA]</scope>
    <source>
        <strain evidence="4 5">LBB-42</strain>
    </source>
</reference>
<feature type="domain" description="HTH tetR-type" evidence="3">
    <location>
        <begin position="7"/>
        <end position="67"/>
    </location>
</feature>
<comment type="caution">
    <text evidence="4">The sequence shown here is derived from an EMBL/GenBank/DDBJ whole genome shotgun (WGS) entry which is preliminary data.</text>
</comment>
<protein>
    <submittedName>
        <fullName evidence="4">TetR family transcriptional regulator</fullName>
    </submittedName>
</protein>
<dbReference type="Gene3D" id="1.10.357.10">
    <property type="entry name" value="Tetracycline Repressor, domain 2"/>
    <property type="match status" value="1"/>
</dbReference>
<dbReference type="AlphaFoldDB" id="A0A364P1Z5"/>
<sequence length="191" mass="20416">MPPRGRPRVDSVILDHALRLFYREGIRSTGVDRIIAEAGVAGMSFYRNFKSKDGLVAAVLKRRDEAWMAWLTGVVEAGEASPAGRVARIFDALDQWFKGPDFHGCMFINAAGEFADPACTVRRAAAAHKERLKSYMGGLCRSAGLASEIADMLFLLAEGAIVAAFVQGDLGAAGTAGKAAALLIRAQTSQE</sequence>
<evidence type="ECO:0000256" key="2">
    <source>
        <dbReference type="PROSITE-ProRule" id="PRU00335"/>
    </source>
</evidence>
<keyword evidence="5" id="KW-1185">Reference proteome</keyword>
<dbReference type="InterPro" id="IPR009057">
    <property type="entry name" value="Homeodomain-like_sf"/>
</dbReference>
<organism evidence="4 5">
    <name type="scientific">Paramagnetospirillum kuznetsovii</name>
    <dbReference type="NCBI Taxonomy" id="2053833"/>
    <lineage>
        <taxon>Bacteria</taxon>
        <taxon>Pseudomonadati</taxon>
        <taxon>Pseudomonadota</taxon>
        <taxon>Alphaproteobacteria</taxon>
        <taxon>Rhodospirillales</taxon>
        <taxon>Magnetospirillaceae</taxon>
        <taxon>Paramagnetospirillum</taxon>
    </lineage>
</organism>
<dbReference type="InterPro" id="IPR001647">
    <property type="entry name" value="HTH_TetR"/>
</dbReference>
<keyword evidence="1 2" id="KW-0238">DNA-binding</keyword>
<evidence type="ECO:0000313" key="4">
    <source>
        <dbReference type="EMBL" id="RAU23290.1"/>
    </source>
</evidence>
<dbReference type="InterPro" id="IPR050109">
    <property type="entry name" value="HTH-type_TetR-like_transc_reg"/>
</dbReference>
<dbReference type="SUPFAM" id="SSF46689">
    <property type="entry name" value="Homeodomain-like"/>
    <property type="match status" value="1"/>
</dbReference>
<dbReference type="PANTHER" id="PTHR30055:SF200">
    <property type="entry name" value="HTH-TYPE TRANSCRIPTIONAL REPRESSOR BDCR"/>
    <property type="match status" value="1"/>
</dbReference>
<evidence type="ECO:0000256" key="1">
    <source>
        <dbReference type="ARBA" id="ARBA00023125"/>
    </source>
</evidence>
<dbReference type="PRINTS" id="PR00455">
    <property type="entry name" value="HTHTETR"/>
</dbReference>
<accession>A0A364P1Z5</accession>
<dbReference type="Proteomes" id="UP000251075">
    <property type="component" value="Unassembled WGS sequence"/>
</dbReference>
<dbReference type="GO" id="GO:0003700">
    <property type="term" value="F:DNA-binding transcription factor activity"/>
    <property type="evidence" value="ECO:0007669"/>
    <property type="project" value="TreeGrafter"/>
</dbReference>
<dbReference type="SUPFAM" id="SSF48498">
    <property type="entry name" value="Tetracyclin repressor-like, C-terminal domain"/>
    <property type="match status" value="1"/>
</dbReference>
<feature type="DNA-binding region" description="H-T-H motif" evidence="2">
    <location>
        <begin position="30"/>
        <end position="49"/>
    </location>
</feature>
<dbReference type="InterPro" id="IPR036271">
    <property type="entry name" value="Tet_transcr_reg_TetR-rel_C_sf"/>
</dbReference>
<dbReference type="GO" id="GO:0000976">
    <property type="term" value="F:transcription cis-regulatory region binding"/>
    <property type="evidence" value="ECO:0007669"/>
    <property type="project" value="TreeGrafter"/>
</dbReference>
<dbReference type="PROSITE" id="PS50977">
    <property type="entry name" value="HTH_TETR_2"/>
    <property type="match status" value="1"/>
</dbReference>
<dbReference type="EMBL" id="PGTO01000002">
    <property type="protein sequence ID" value="RAU23290.1"/>
    <property type="molecule type" value="Genomic_DNA"/>
</dbReference>
<dbReference type="OrthoDB" id="9787680at2"/>
<dbReference type="Pfam" id="PF00440">
    <property type="entry name" value="TetR_N"/>
    <property type="match status" value="1"/>
</dbReference>
<gene>
    <name evidence="4" type="ORF">CU669_03860</name>
</gene>
<evidence type="ECO:0000259" key="3">
    <source>
        <dbReference type="PROSITE" id="PS50977"/>
    </source>
</evidence>
<proteinExistence type="predicted"/>
<evidence type="ECO:0000313" key="5">
    <source>
        <dbReference type="Proteomes" id="UP000251075"/>
    </source>
</evidence>
<name>A0A364P1Z5_9PROT</name>